<dbReference type="PANTHER" id="PTHR10357:SF228">
    <property type="entry name" value="PUTATIVE-RELATED"/>
    <property type="match status" value="1"/>
</dbReference>
<dbReference type="AlphaFoldDB" id="A0A662ZG73"/>
<organism evidence="3 4">
    <name type="scientific">Ruminobacter amylophilus</name>
    <dbReference type="NCBI Taxonomy" id="867"/>
    <lineage>
        <taxon>Bacteria</taxon>
        <taxon>Pseudomonadati</taxon>
        <taxon>Pseudomonadota</taxon>
        <taxon>Gammaproteobacteria</taxon>
        <taxon>Aeromonadales</taxon>
        <taxon>Succinivibrionaceae</taxon>
        <taxon>Ruminobacter</taxon>
    </lineage>
</organism>
<dbReference type="EMBL" id="FOXF01000006">
    <property type="protein sequence ID" value="SFP14254.1"/>
    <property type="molecule type" value="Genomic_DNA"/>
</dbReference>
<evidence type="ECO:0000256" key="1">
    <source>
        <dbReference type="SAM" id="SignalP"/>
    </source>
</evidence>
<reference evidence="3 4" key="1">
    <citation type="submission" date="2016-10" db="EMBL/GenBank/DDBJ databases">
        <authorList>
            <person name="Varghese N."/>
            <person name="Submissions S."/>
        </authorList>
    </citation>
    <scope>NUCLEOTIDE SEQUENCE [LARGE SCALE GENOMIC DNA]</scope>
    <source>
        <strain evidence="3 4">DSM 1361</strain>
    </source>
</reference>
<keyword evidence="4" id="KW-1185">Reference proteome</keyword>
<accession>A0A662ZG73</accession>
<keyword evidence="1" id="KW-0732">Signal</keyword>
<evidence type="ECO:0000313" key="4">
    <source>
        <dbReference type="Proteomes" id="UP000243745"/>
    </source>
</evidence>
<dbReference type="GO" id="GO:0009313">
    <property type="term" value="P:oligosaccharide catabolic process"/>
    <property type="evidence" value="ECO:0007669"/>
    <property type="project" value="TreeGrafter"/>
</dbReference>
<dbReference type="InterPro" id="IPR017853">
    <property type="entry name" value="GH"/>
</dbReference>
<keyword evidence="3" id="KW-0326">Glycosidase</keyword>
<dbReference type="OrthoDB" id="9805159at2"/>
<protein>
    <submittedName>
        <fullName evidence="3">Glycosidase</fullName>
    </submittedName>
</protein>
<proteinExistence type="predicted"/>
<dbReference type="InterPro" id="IPR006047">
    <property type="entry name" value="GH13_cat_dom"/>
</dbReference>
<dbReference type="Gene3D" id="3.20.20.80">
    <property type="entry name" value="Glycosidases"/>
    <property type="match status" value="2"/>
</dbReference>
<dbReference type="PANTHER" id="PTHR10357">
    <property type="entry name" value="ALPHA-AMYLASE FAMILY MEMBER"/>
    <property type="match status" value="1"/>
</dbReference>
<feature type="signal peptide" evidence="1">
    <location>
        <begin position="1"/>
        <end position="25"/>
    </location>
</feature>
<dbReference type="Pfam" id="PF00128">
    <property type="entry name" value="Alpha-amylase"/>
    <property type="match status" value="2"/>
</dbReference>
<dbReference type="GO" id="GO:0004556">
    <property type="term" value="F:alpha-amylase activity"/>
    <property type="evidence" value="ECO:0007669"/>
    <property type="project" value="TreeGrafter"/>
</dbReference>
<evidence type="ECO:0000259" key="2">
    <source>
        <dbReference type="SMART" id="SM00642"/>
    </source>
</evidence>
<keyword evidence="3" id="KW-0378">Hydrolase</keyword>
<gene>
    <name evidence="3" type="ORF">SAMN02910344_00531</name>
</gene>
<dbReference type="PROSITE" id="PS51257">
    <property type="entry name" value="PROKAR_LIPOPROTEIN"/>
    <property type="match status" value="1"/>
</dbReference>
<dbReference type="SUPFAM" id="SSF51445">
    <property type="entry name" value="(Trans)glycosidases"/>
    <property type="match status" value="1"/>
</dbReference>
<dbReference type="Proteomes" id="UP000243745">
    <property type="component" value="Unassembled WGS sequence"/>
</dbReference>
<sequence length="568" mass="63066">MKSTMNKLYLAIMSTLLATSLTACGSSSSEEGGEITVVDATLKEASTYKNNLFCNNPSTAVEDICNIRMYQIMVEAFNNGDNNINYDVGYGTSNHKGDIQGVIDQLDYIKGLGINAIWLTPVFQSADTSTPVTPLDATGYFGEDYYKIDPHFGSEDTFRTLVDAAHAKGMYVFLDGVFGHFKSTISRTSPSYISLVSTDVCQGLGSTYTAGEGTLCADHSQEATLDFYKELAAHYITEYKIDGWRLDQAYQVPVKNWKEIREAVEEAAKNTTYTRNGETVHPLGYMVGEIWSGDSQITQYGYGSDSLPGLKSNFAFNTRYGIVKALAVEESSAYNHKGTTIQNELVNAENTYPDFAVPNYFISNHDLVRFGDLLQRGVKKKALSSGNYDSDKYWKRYRLAHTVIASLSGPITIFYGDEWGQEVPNFDVQKNEMGYYDDHVARVTGQFRGFSSDQENLKNYVSEMLKIRNNSKALSMGTMTDIGTDSNLFAVKKTYGDSEVIVVMNIQEDKQINVTFENSLFSDESAAISLKYMDLSKASCSEEEVYPAGTTYSFTLEPLGAAVFFNKL</sequence>
<name>A0A662ZG73_9GAMM</name>
<dbReference type="SMART" id="SM00642">
    <property type="entry name" value="Aamy"/>
    <property type="match status" value="1"/>
</dbReference>
<evidence type="ECO:0000313" key="3">
    <source>
        <dbReference type="EMBL" id="SFP14254.1"/>
    </source>
</evidence>
<feature type="chain" id="PRO_5025069707" evidence="1">
    <location>
        <begin position="26"/>
        <end position="568"/>
    </location>
</feature>
<feature type="domain" description="Glycosyl hydrolase family 13 catalytic" evidence="2">
    <location>
        <begin position="71"/>
        <end position="468"/>
    </location>
</feature>